<dbReference type="OrthoDB" id="9797938at2"/>
<dbReference type="Gene3D" id="3.10.129.10">
    <property type="entry name" value="Hotdog Thioesterase"/>
    <property type="match status" value="1"/>
</dbReference>
<dbReference type="PANTHER" id="PTHR43664:SF1">
    <property type="entry name" value="BETA-METHYLMALYL-COA DEHYDRATASE"/>
    <property type="match status" value="1"/>
</dbReference>
<dbReference type="EMBL" id="PHIG01000043">
    <property type="protein sequence ID" value="PJK28562.1"/>
    <property type="molecule type" value="Genomic_DNA"/>
</dbReference>
<dbReference type="PANTHER" id="PTHR43664">
    <property type="entry name" value="MONOAMINE OXIDASE-RELATED"/>
    <property type="match status" value="1"/>
</dbReference>
<organism evidence="3 4">
    <name type="scientific">Minwuia thermotolerans</name>
    <dbReference type="NCBI Taxonomy" id="2056226"/>
    <lineage>
        <taxon>Bacteria</taxon>
        <taxon>Pseudomonadati</taxon>
        <taxon>Pseudomonadota</taxon>
        <taxon>Alphaproteobacteria</taxon>
        <taxon>Minwuiales</taxon>
        <taxon>Minwuiaceae</taxon>
        <taxon>Minwuia</taxon>
    </lineage>
</organism>
<feature type="compositionally biased region" description="Polar residues" evidence="1">
    <location>
        <begin position="1"/>
        <end position="12"/>
    </location>
</feature>
<evidence type="ECO:0000313" key="4">
    <source>
        <dbReference type="Proteomes" id="UP000229498"/>
    </source>
</evidence>
<dbReference type="InterPro" id="IPR052342">
    <property type="entry name" value="MCH/BMMD"/>
</dbReference>
<dbReference type="InterPro" id="IPR002539">
    <property type="entry name" value="MaoC-like_dom"/>
</dbReference>
<sequence length="223" mass="24345">MASRSPISTRTWTRAPAVSGCRSGGPDCGLPHPGGGHSPCAVSSVLPRARLCFKTAMDTQTDTAPEPLKPAAGFVSPYWEDYAIGRQWTGGHEPLTEESIIAFGRLYDPQPFHVDPEAAKDSIFGRLVGSSSQTIALMTRMWTQMLMAHDHLLAGPGYDEIRFERATEPGDVLSLRVTLVDKRPQRSRADRGMLTFLVEVLRQDGETILSARAPMICARRPAA</sequence>
<dbReference type="InterPro" id="IPR029069">
    <property type="entry name" value="HotDog_dom_sf"/>
</dbReference>
<feature type="region of interest" description="Disordered" evidence="1">
    <location>
        <begin position="1"/>
        <end position="20"/>
    </location>
</feature>
<proteinExistence type="predicted"/>
<evidence type="ECO:0000259" key="2">
    <source>
        <dbReference type="Pfam" id="PF01575"/>
    </source>
</evidence>
<feature type="domain" description="MaoC-like" evidence="2">
    <location>
        <begin position="93"/>
        <end position="186"/>
    </location>
</feature>
<evidence type="ECO:0000256" key="1">
    <source>
        <dbReference type="SAM" id="MobiDB-lite"/>
    </source>
</evidence>
<evidence type="ECO:0000313" key="3">
    <source>
        <dbReference type="EMBL" id="PJK28562.1"/>
    </source>
</evidence>
<dbReference type="AlphaFoldDB" id="A0A2M9FYN0"/>
<dbReference type="SUPFAM" id="SSF54637">
    <property type="entry name" value="Thioesterase/thiol ester dehydrase-isomerase"/>
    <property type="match status" value="1"/>
</dbReference>
<accession>A0A2M9FYN0</accession>
<protein>
    <submittedName>
        <fullName evidence="3">Acyl dehydratase</fullName>
    </submittedName>
</protein>
<dbReference type="Proteomes" id="UP000229498">
    <property type="component" value="Unassembled WGS sequence"/>
</dbReference>
<dbReference type="Pfam" id="PF01575">
    <property type="entry name" value="MaoC_dehydratas"/>
    <property type="match status" value="1"/>
</dbReference>
<gene>
    <name evidence="3" type="ORF">CVT23_16535</name>
</gene>
<comment type="caution">
    <text evidence="3">The sequence shown here is derived from an EMBL/GenBank/DDBJ whole genome shotgun (WGS) entry which is preliminary data.</text>
</comment>
<reference evidence="3 4" key="1">
    <citation type="submission" date="2017-11" db="EMBL/GenBank/DDBJ databases">
        <title>Draft genome sequence of Rhizobiales bacterium SY3-13.</title>
        <authorList>
            <person name="Sun C."/>
        </authorList>
    </citation>
    <scope>NUCLEOTIDE SEQUENCE [LARGE SCALE GENOMIC DNA]</scope>
    <source>
        <strain evidence="3 4">SY3-13</strain>
    </source>
</reference>
<keyword evidence="4" id="KW-1185">Reference proteome</keyword>
<name>A0A2M9FYN0_9PROT</name>